<reference evidence="2" key="1">
    <citation type="submission" date="2022-12" db="EMBL/GenBank/DDBJ databases">
        <title>Whole genome sequence analysis of a duck derived balloon bacteium Aerococcus urinaeequi henan2020.</title>
        <authorList>
            <person name="Zhang H."/>
            <person name="Qiao H.X."/>
            <person name="Bian C.Z."/>
            <person name="Shu J.C."/>
        </authorList>
    </citation>
    <scope>NUCLEOTIDE SEQUENCE</scope>
    <source>
        <strain evidence="2">2020-HN-1</strain>
    </source>
</reference>
<accession>A0AA47GB69</accession>
<dbReference type="AlphaFoldDB" id="A0AA47GB69"/>
<dbReference type="InterPro" id="IPR057238">
    <property type="entry name" value="DUF7916"/>
</dbReference>
<gene>
    <name evidence="2" type="ORF">OZ415_00765</name>
</gene>
<sequence>MVKRLLNTNASDFKGFSATDLKQSIKASEGRTVVSENVVIHEPLDPNITNSEVARAFGADLILLNAFDVYKPIILGMYNQTTMAGAVGNDQVIKDLKHLVGRPIGTNLEPVNDEADMLENKEEISEGRKVSKKSLQKVNELGFDFICLTGNPGTGVTNSRIVEAVKLAKENFNGLIIAGKMHGSGVNEPIVDLEAIDKFIEAGADIILVPAVGTVWGLGDEEVRSVVKLAHEKGALVMSAIGTSQEGSESSTIKDIAIRNKILGVDMQHIGDAGYSGLAPVENIFALSKAIRGQRHTVSMISRSINR</sequence>
<proteinExistence type="predicted"/>
<keyword evidence="2" id="KW-0378">Hydrolase</keyword>
<evidence type="ECO:0000259" key="1">
    <source>
        <dbReference type="Pfam" id="PF25509"/>
    </source>
</evidence>
<dbReference type="RefSeq" id="WP_269105077.1">
    <property type="nucleotide sequence ID" value="NZ_CP114063.1"/>
</dbReference>
<dbReference type="GO" id="GO:0016787">
    <property type="term" value="F:hydrolase activity"/>
    <property type="evidence" value="ECO:0007669"/>
    <property type="project" value="UniProtKB-KW"/>
</dbReference>
<organism evidence="2 3">
    <name type="scientific">Aerococcus urinaeequi</name>
    <dbReference type="NCBI Taxonomy" id="51665"/>
    <lineage>
        <taxon>Bacteria</taxon>
        <taxon>Bacillati</taxon>
        <taxon>Bacillota</taxon>
        <taxon>Bacilli</taxon>
        <taxon>Lactobacillales</taxon>
        <taxon>Aerococcaceae</taxon>
        <taxon>Aerococcus</taxon>
    </lineage>
</organism>
<evidence type="ECO:0000313" key="2">
    <source>
        <dbReference type="EMBL" id="WAT24674.1"/>
    </source>
</evidence>
<dbReference type="SUPFAM" id="SSF51366">
    <property type="entry name" value="Ribulose-phoshate binding barrel"/>
    <property type="match status" value="1"/>
</dbReference>
<dbReference type="InterPro" id="IPR011060">
    <property type="entry name" value="RibuloseP-bd_barrel"/>
</dbReference>
<name>A0AA47GB69_9LACT</name>
<dbReference type="Proteomes" id="UP001164714">
    <property type="component" value="Chromosome"/>
</dbReference>
<protein>
    <submittedName>
        <fullName evidence="2">Haloacid dehalogenase-like hydrolase</fullName>
    </submittedName>
</protein>
<dbReference type="Pfam" id="PF25509">
    <property type="entry name" value="DUF7916"/>
    <property type="match status" value="1"/>
</dbReference>
<feature type="domain" description="DUF7916" evidence="1">
    <location>
        <begin position="6"/>
        <end position="307"/>
    </location>
</feature>
<evidence type="ECO:0000313" key="3">
    <source>
        <dbReference type="Proteomes" id="UP001164714"/>
    </source>
</evidence>
<dbReference type="EMBL" id="CP114063">
    <property type="protein sequence ID" value="WAT24674.1"/>
    <property type="molecule type" value="Genomic_DNA"/>
</dbReference>